<dbReference type="Gene3D" id="3.20.20.70">
    <property type="entry name" value="Aldolase class I"/>
    <property type="match status" value="1"/>
</dbReference>
<keyword evidence="7" id="KW-0408">Iron</keyword>
<evidence type="ECO:0000259" key="9">
    <source>
        <dbReference type="Pfam" id="PF04055"/>
    </source>
</evidence>
<dbReference type="InterPro" id="IPR034457">
    <property type="entry name" value="Organic_radical-activating"/>
</dbReference>
<dbReference type="RefSeq" id="WP_307222534.1">
    <property type="nucleotide sequence ID" value="NZ_CP116940.1"/>
</dbReference>
<dbReference type="SUPFAM" id="SSF54862">
    <property type="entry name" value="4Fe-4S ferredoxins"/>
    <property type="match status" value="1"/>
</dbReference>
<dbReference type="SFLD" id="SFLDS00029">
    <property type="entry name" value="Radical_SAM"/>
    <property type="match status" value="1"/>
</dbReference>
<keyword evidence="5" id="KW-0479">Metal-binding</keyword>
<dbReference type="Proteomes" id="UP001239167">
    <property type="component" value="Unassembled WGS sequence"/>
</dbReference>
<evidence type="ECO:0000313" key="10">
    <source>
        <dbReference type="EMBL" id="MDQ0202618.1"/>
    </source>
</evidence>
<keyword evidence="6 10" id="KW-0560">Oxidoreductase</keyword>
<dbReference type="NCBIfam" id="TIGR02494">
    <property type="entry name" value="PFLE_PFLC"/>
    <property type="match status" value="1"/>
</dbReference>
<dbReference type="Pfam" id="PF04055">
    <property type="entry name" value="Radical_SAM"/>
    <property type="match status" value="1"/>
</dbReference>
<evidence type="ECO:0000256" key="4">
    <source>
        <dbReference type="ARBA" id="ARBA00022691"/>
    </source>
</evidence>
<dbReference type="EC" id="1.97.1.4" evidence="10"/>
<comment type="caution">
    <text evidence="10">The sequence shown here is derived from an EMBL/GenBank/DDBJ whole genome shotgun (WGS) entry which is preliminary data.</text>
</comment>
<evidence type="ECO:0000256" key="7">
    <source>
        <dbReference type="ARBA" id="ARBA00023004"/>
    </source>
</evidence>
<evidence type="ECO:0000256" key="8">
    <source>
        <dbReference type="ARBA" id="ARBA00023014"/>
    </source>
</evidence>
<keyword evidence="4" id="KW-0949">S-adenosyl-L-methionine</keyword>
<dbReference type="SFLD" id="SFLDG01118">
    <property type="entry name" value="activating_enzymes__group_2"/>
    <property type="match status" value="1"/>
</dbReference>
<dbReference type="InterPro" id="IPR012839">
    <property type="entry name" value="Organic_radical_activase"/>
</dbReference>
<protein>
    <submittedName>
        <fullName evidence="10">Pyruvate formate lyase activating enzyme</fullName>
        <ecNumber evidence="10">1.97.1.4</ecNumber>
    </submittedName>
</protein>
<evidence type="ECO:0000256" key="1">
    <source>
        <dbReference type="ARBA" id="ARBA00001966"/>
    </source>
</evidence>
<keyword evidence="10" id="KW-0670">Pyruvate</keyword>
<keyword evidence="10" id="KW-0456">Lyase</keyword>
<evidence type="ECO:0000256" key="2">
    <source>
        <dbReference type="ARBA" id="ARBA00009777"/>
    </source>
</evidence>
<sequence length="299" mass="34152">MKKGLIFDIQRFSVNDGAGIRTTVFLKGCPLHCIWCQNPEGISVNAKLVCFASSCILCGQCAQKGDNAVRIEKKQVVIENDKVKNPDEYESICPAGALRMDSRWYELDELIHILKRDKVFFKYGGGVTLSGGEPFFQNEFSTALLQKLREEGIHTAVETSLYTRPGSIEKALPYIDTLFADFKIYDNDLHKKCTGVDNDIIKKNIKFILQSPYRDNVIIRTPLIPFYTAVPENLQKIAEQIVSWYEHVKYELLNYNPLAAAKYKHVDYDYCFSEKLPMYTAEQMAYFYGILKEAGIIGY</sequence>
<dbReference type="EMBL" id="JAUSUE010000002">
    <property type="protein sequence ID" value="MDQ0202618.1"/>
    <property type="molecule type" value="Genomic_DNA"/>
</dbReference>
<dbReference type="SUPFAM" id="SSF102114">
    <property type="entry name" value="Radical SAM enzymes"/>
    <property type="match status" value="1"/>
</dbReference>
<feature type="domain" description="Radical SAM core" evidence="9">
    <location>
        <begin position="25"/>
        <end position="228"/>
    </location>
</feature>
<dbReference type="SFLD" id="SFLDG01066">
    <property type="entry name" value="organic_radical-activating_enz"/>
    <property type="match status" value="1"/>
</dbReference>
<keyword evidence="11" id="KW-1185">Reference proteome</keyword>
<proteinExistence type="inferred from homology"/>
<dbReference type="InterPro" id="IPR058240">
    <property type="entry name" value="rSAM_sf"/>
</dbReference>
<keyword evidence="3" id="KW-0004">4Fe-4S</keyword>
<dbReference type="PIRSF" id="PIRSF000371">
    <property type="entry name" value="PFL_act_enz"/>
    <property type="match status" value="1"/>
</dbReference>
<gene>
    <name evidence="10" type="ORF">J2S01_000311</name>
</gene>
<dbReference type="GO" id="GO:0016829">
    <property type="term" value="F:lyase activity"/>
    <property type="evidence" value="ECO:0007669"/>
    <property type="project" value="UniProtKB-KW"/>
</dbReference>
<dbReference type="PANTHER" id="PTHR30352">
    <property type="entry name" value="PYRUVATE FORMATE-LYASE-ACTIVATING ENZYME"/>
    <property type="match status" value="1"/>
</dbReference>
<evidence type="ECO:0000256" key="5">
    <source>
        <dbReference type="ARBA" id="ARBA00022723"/>
    </source>
</evidence>
<keyword evidence="8" id="KW-0411">Iron-sulfur</keyword>
<dbReference type="PROSITE" id="PS01087">
    <property type="entry name" value="RADICAL_ACTIVATING"/>
    <property type="match status" value="1"/>
</dbReference>
<dbReference type="InterPro" id="IPR040074">
    <property type="entry name" value="BssD/PflA/YjjW"/>
</dbReference>
<name>A0ABT9Y4Q4_9FIRM</name>
<reference evidence="10 11" key="1">
    <citation type="submission" date="2023-07" db="EMBL/GenBank/DDBJ databases">
        <title>Genomic Encyclopedia of Type Strains, Phase IV (KMG-IV): sequencing the most valuable type-strain genomes for metagenomic binning, comparative biology and taxonomic classification.</title>
        <authorList>
            <person name="Goeker M."/>
        </authorList>
    </citation>
    <scope>NUCLEOTIDE SEQUENCE [LARGE SCALE GENOMIC DNA]</scope>
    <source>
        <strain evidence="10 11">DSM 16980</strain>
    </source>
</reference>
<evidence type="ECO:0000313" key="11">
    <source>
        <dbReference type="Proteomes" id="UP001239167"/>
    </source>
</evidence>
<comment type="cofactor">
    <cofactor evidence="1">
        <name>[4Fe-4S] cluster</name>
        <dbReference type="ChEBI" id="CHEBI:49883"/>
    </cofactor>
</comment>
<evidence type="ECO:0000256" key="3">
    <source>
        <dbReference type="ARBA" id="ARBA00022485"/>
    </source>
</evidence>
<organism evidence="10 11">
    <name type="scientific">Pectinatus haikarae</name>
    <dbReference type="NCBI Taxonomy" id="349096"/>
    <lineage>
        <taxon>Bacteria</taxon>
        <taxon>Bacillati</taxon>
        <taxon>Bacillota</taxon>
        <taxon>Negativicutes</taxon>
        <taxon>Selenomonadales</taxon>
        <taxon>Selenomonadaceae</taxon>
        <taxon>Pectinatus</taxon>
    </lineage>
</organism>
<evidence type="ECO:0000256" key="6">
    <source>
        <dbReference type="ARBA" id="ARBA00023002"/>
    </source>
</evidence>
<dbReference type="InterPro" id="IPR013785">
    <property type="entry name" value="Aldolase_TIM"/>
</dbReference>
<accession>A0ABT9Y4Q4</accession>
<dbReference type="GO" id="GO:0043365">
    <property type="term" value="F:[formate-C-acetyltransferase]-activating enzyme activity"/>
    <property type="evidence" value="ECO:0007669"/>
    <property type="project" value="UniProtKB-EC"/>
</dbReference>
<dbReference type="InterPro" id="IPR001989">
    <property type="entry name" value="Radical_activat_CS"/>
</dbReference>
<dbReference type="PANTHER" id="PTHR30352:SF4">
    <property type="entry name" value="PYRUVATE FORMATE-LYASE 2-ACTIVATING ENZYME"/>
    <property type="match status" value="1"/>
</dbReference>
<dbReference type="InterPro" id="IPR007197">
    <property type="entry name" value="rSAM"/>
</dbReference>
<comment type="similarity">
    <text evidence="2">Belongs to the organic radical-activating enzymes family.</text>
</comment>